<gene>
    <name evidence="2" type="ORF">SLEP1_g40723</name>
</gene>
<reference evidence="2 3" key="1">
    <citation type="journal article" date="2021" name="Commun. Biol.">
        <title>The genome of Shorea leprosula (Dipterocarpaceae) highlights the ecological relevance of drought in aseasonal tropical rainforests.</title>
        <authorList>
            <person name="Ng K.K.S."/>
            <person name="Kobayashi M.J."/>
            <person name="Fawcett J.A."/>
            <person name="Hatakeyama M."/>
            <person name="Paape T."/>
            <person name="Ng C.H."/>
            <person name="Ang C.C."/>
            <person name="Tnah L.H."/>
            <person name="Lee C.T."/>
            <person name="Nishiyama T."/>
            <person name="Sese J."/>
            <person name="O'Brien M.J."/>
            <person name="Copetti D."/>
            <person name="Mohd Noor M.I."/>
            <person name="Ong R.C."/>
            <person name="Putra M."/>
            <person name="Sireger I.Z."/>
            <person name="Indrioko S."/>
            <person name="Kosugi Y."/>
            <person name="Izuno A."/>
            <person name="Isagi Y."/>
            <person name="Lee S.L."/>
            <person name="Shimizu K.K."/>
        </authorList>
    </citation>
    <scope>NUCLEOTIDE SEQUENCE [LARGE SCALE GENOMIC DNA]</scope>
    <source>
        <strain evidence="2">214</strain>
    </source>
</reference>
<dbReference type="EMBL" id="BPVZ01000094">
    <property type="protein sequence ID" value="GKV32094.1"/>
    <property type="molecule type" value="Genomic_DNA"/>
</dbReference>
<feature type="region of interest" description="Disordered" evidence="1">
    <location>
        <begin position="435"/>
        <end position="460"/>
    </location>
</feature>
<evidence type="ECO:0000313" key="3">
    <source>
        <dbReference type="Proteomes" id="UP001054252"/>
    </source>
</evidence>
<keyword evidence="3" id="KW-1185">Reference proteome</keyword>
<dbReference type="AlphaFoldDB" id="A0AAV5L567"/>
<comment type="caution">
    <text evidence="2">The sequence shown here is derived from an EMBL/GenBank/DDBJ whole genome shotgun (WGS) entry which is preliminary data.</text>
</comment>
<name>A0AAV5L567_9ROSI</name>
<sequence length="460" mass="51315">MASSSNKDDSSYLYAMFLDLKERILETGQKIEKFVQAPFNDNSIGEADLNVGTVSLRTKFEDLNARLQEFAKQFCPSGLQNLDPLVLEMEIGRSLSELGKDNQEAFLQGIQHYKNELKELDVKASSDFVELDDFPELVAVPLNAVVVSDGSVADSASSVAVPGSAEEHGQSMMVNLKALLKEEIKEMQPIGATKSDTNSSGNDQNWSGCNVMIRLYGFSPEEAEQKEINIAIESKIDEPNLDSRLLFCSSESGILNWRGLEILKSVIPTNEGEHLKNLRDRILQLETAIYDLVLYLHSLMYGNEEASEKLQNLRNSLRELTQNMNGMVPTVVYRIMFLLEMQPRVEGSSGSSSGNGIGALQAALYEKMDFNQMVDSIREMIMHLWGVLERSGIPTGKTINPDVLGECDKGWLEAEDELRKIEVRIKEAKWDVLRKRKSEDEVGSSSGISDKAKGKRVKMD</sequence>
<evidence type="ECO:0000256" key="1">
    <source>
        <dbReference type="SAM" id="MobiDB-lite"/>
    </source>
</evidence>
<evidence type="ECO:0000313" key="2">
    <source>
        <dbReference type="EMBL" id="GKV32094.1"/>
    </source>
</evidence>
<protein>
    <submittedName>
        <fullName evidence="2">Uncharacterized protein</fullName>
    </submittedName>
</protein>
<organism evidence="2 3">
    <name type="scientific">Rubroshorea leprosula</name>
    <dbReference type="NCBI Taxonomy" id="152421"/>
    <lineage>
        <taxon>Eukaryota</taxon>
        <taxon>Viridiplantae</taxon>
        <taxon>Streptophyta</taxon>
        <taxon>Embryophyta</taxon>
        <taxon>Tracheophyta</taxon>
        <taxon>Spermatophyta</taxon>
        <taxon>Magnoliopsida</taxon>
        <taxon>eudicotyledons</taxon>
        <taxon>Gunneridae</taxon>
        <taxon>Pentapetalae</taxon>
        <taxon>rosids</taxon>
        <taxon>malvids</taxon>
        <taxon>Malvales</taxon>
        <taxon>Dipterocarpaceae</taxon>
        <taxon>Rubroshorea</taxon>
    </lineage>
</organism>
<dbReference type="Proteomes" id="UP001054252">
    <property type="component" value="Unassembled WGS sequence"/>
</dbReference>
<accession>A0AAV5L567</accession>
<proteinExistence type="predicted"/>